<dbReference type="EnsemblPlants" id="EMT24454">
    <property type="protein sequence ID" value="EMT24454"/>
    <property type="gene ID" value="F775_27989"/>
</dbReference>
<organism evidence="1">
    <name type="scientific">Aegilops tauschii</name>
    <name type="common">Tausch's goatgrass</name>
    <name type="synonym">Aegilops squarrosa</name>
    <dbReference type="NCBI Taxonomy" id="37682"/>
    <lineage>
        <taxon>Eukaryota</taxon>
        <taxon>Viridiplantae</taxon>
        <taxon>Streptophyta</taxon>
        <taxon>Embryophyta</taxon>
        <taxon>Tracheophyta</taxon>
        <taxon>Spermatophyta</taxon>
        <taxon>Magnoliopsida</taxon>
        <taxon>Liliopsida</taxon>
        <taxon>Poales</taxon>
        <taxon>Poaceae</taxon>
        <taxon>BOP clade</taxon>
        <taxon>Pooideae</taxon>
        <taxon>Triticodae</taxon>
        <taxon>Triticeae</taxon>
        <taxon>Triticinae</taxon>
        <taxon>Aegilops</taxon>
    </lineage>
</organism>
<name>M8BR33_AEGTA</name>
<reference evidence="1" key="1">
    <citation type="submission" date="2015-06" db="UniProtKB">
        <authorList>
            <consortium name="EnsemblPlants"/>
        </authorList>
    </citation>
    <scope>IDENTIFICATION</scope>
</reference>
<dbReference type="AlphaFoldDB" id="M8BR33"/>
<protein>
    <recommendedName>
        <fullName evidence="2">Flotillin-like</fullName>
    </recommendedName>
</protein>
<evidence type="ECO:0008006" key="2">
    <source>
        <dbReference type="Google" id="ProtNLM"/>
    </source>
</evidence>
<evidence type="ECO:0000313" key="1">
    <source>
        <dbReference type="EnsemblPlants" id="EMT24454"/>
    </source>
</evidence>
<sequence>MSNVLLIHSVLIRADTLYEAEFALASHVDKELHYRARAQTIISVIDGHFAAVKLAKGVRFFGEPDKAVEAQVKVTAASKGQLPIAKEFP</sequence>
<accession>M8BR33</accession>
<proteinExistence type="predicted"/>